<feature type="transmembrane region" description="Helical" evidence="1">
    <location>
        <begin position="165"/>
        <end position="187"/>
    </location>
</feature>
<dbReference type="AlphaFoldDB" id="A0A1C6RDJ6"/>
<dbReference type="Proteomes" id="UP000199413">
    <property type="component" value="Unassembled WGS sequence"/>
</dbReference>
<feature type="transmembrane region" description="Helical" evidence="1">
    <location>
        <begin position="81"/>
        <end position="102"/>
    </location>
</feature>
<feature type="transmembrane region" description="Helical" evidence="1">
    <location>
        <begin position="123"/>
        <end position="145"/>
    </location>
</feature>
<evidence type="ECO:0000313" key="3">
    <source>
        <dbReference type="Proteomes" id="UP000199413"/>
    </source>
</evidence>
<organism evidence="2 3">
    <name type="scientific">Micromonospora rhizosphaerae</name>
    <dbReference type="NCBI Taxonomy" id="568872"/>
    <lineage>
        <taxon>Bacteria</taxon>
        <taxon>Bacillati</taxon>
        <taxon>Actinomycetota</taxon>
        <taxon>Actinomycetes</taxon>
        <taxon>Micromonosporales</taxon>
        <taxon>Micromonosporaceae</taxon>
        <taxon>Micromonospora</taxon>
    </lineage>
</organism>
<feature type="transmembrane region" description="Helical" evidence="1">
    <location>
        <begin position="296"/>
        <end position="319"/>
    </location>
</feature>
<keyword evidence="1" id="KW-0812">Transmembrane</keyword>
<protein>
    <submittedName>
        <fullName evidence="2">Uncharacterized protein</fullName>
    </submittedName>
</protein>
<reference evidence="3" key="1">
    <citation type="submission" date="2016-06" db="EMBL/GenBank/DDBJ databases">
        <authorList>
            <person name="Varghese N."/>
            <person name="Submissions Spin"/>
        </authorList>
    </citation>
    <scope>NUCLEOTIDE SEQUENCE [LARGE SCALE GENOMIC DNA]</scope>
    <source>
        <strain evidence="3">DSM 45431</strain>
    </source>
</reference>
<keyword evidence="1" id="KW-1133">Transmembrane helix</keyword>
<proteinExistence type="predicted"/>
<keyword evidence="3" id="KW-1185">Reference proteome</keyword>
<evidence type="ECO:0000313" key="2">
    <source>
        <dbReference type="EMBL" id="SCL15167.1"/>
    </source>
</evidence>
<name>A0A1C6RDJ6_9ACTN</name>
<keyword evidence="1" id="KW-0472">Membrane</keyword>
<accession>A0A1C6RDJ6</accession>
<feature type="transmembrane region" description="Helical" evidence="1">
    <location>
        <begin position="265"/>
        <end position="284"/>
    </location>
</feature>
<dbReference type="STRING" id="568872.GA0070624_0637"/>
<feature type="transmembrane region" description="Helical" evidence="1">
    <location>
        <begin position="365"/>
        <end position="386"/>
    </location>
</feature>
<feature type="transmembrane region" description="Helical" evidence="1">
    <location>
        <begin position="339"/>
        <end position="358"/>
    </location>
</feature>
<feature type="transmembrane region" description="Helical" evidence="1">
    <location>
        <begin position="536"/>
        <end position="557"/>
    </location>
</feature>
<feature type="transmembrane region" description="Helical" evidence="1">
    <location>
        <begin position="199"/>
        <end position="219"/>
    </location>
</feature>
<dbReference type="EMBL" id="FMHV01000002">
    <property type="protein sequence ID" value="SCL15167.1"/>
    <property type="molecule type" value="Genomic_DNA"/>
</dbReference>
<gene>
    <name evidence="2" type="ORF">GA0070624_0637</name>
</gene>
<sequence>MAVATSPARRERWPLYAAAAVVAAVVLAPLAVPGYALLYDMVFVPRQPLSWALVAPADSLPRAVPMDALVSLVTQLVPGWLVQRLVLGGAIVLAAVGAGYLVPAERRMTRIVAAVGYAWTPYLAERLLIGQWGLLVAYAALPWIVRAALAAREGRPGALPRLVLAAAPAAITPTGGLLALATVALLVPTRRRPRSSAVATGAVLVLNAPWVVAALITGAGGASDPAGVDAFAARGENWAGPLAALAGTGGIWSADATPDSRSGPLIPVATLVLLVLGGVGFAVLRRRLPEGAAARLGVLAGGGFLVAALGVLPGTAAALRWAVVHVPGAGLLRDGQKFLAPYALVLVVCAALGAERLVARRLAELAGVVLAGVLLLPVAVMPDLALGGAGRLHPVSYPADWRLIAARTADEPGEVLALPLSAYRAYPWNPGRIVLDPLPRYLPVEVLTDDTLQVGDVAVAGENPRIREVRRLLREGRPVADTGVRWVVVQHRSAGEVEPAWLAGLDEVHDGQSLTLYRNPRASSAPQPERVGAARWAVVGALGAALLVVTVAALSALRRRPTPW</sequence>
<feature type="transmembrane region" description="Helical" evidence="1">
    <location>
        <begin position="15"/>
        <end position="38"/>
    </location>
</feature>
<dbReference type="OrthoDB" id="3463898at2"/>
<evidence type="ECO:0000256" key="1">
    <source>
        <dbReference type="SAM" id="Phobius"/>
    </source>
</evidence>
<dbReference type="RefSeq" id="WP_091336507.1">
    <property type="nucleotide sequence ID" value="NZ_FMHV01000002.1"/>
</dbReference>